<dbReference type="InterPro" id="IPR036390">
    <property type="entry name" value="WH_DNA-bd_sf"/>
</dbReference>
<reference evidence="2 3" key="1">
    <citation type="journal article" date="2008" name="Proc. Natl. Acad. Sci. U.S.A.">
        <title>A korarchaeal genome reveals new insights into the evolution of the Archaea.</title>
        <authorList>
            <person name="Elkins J.G."/>
            <person name="Podar M."/>
            <person name="Graham D.E."/>
            <person name="Makarova K.S."/>
            <person name="Wolf Y."/>
            <person name="Randau L."/>
            <person name="Hedlund B.P."/>
            <person name="Brochier-Armanet C."/>
            <person name="Kunin V."/>
            <person name="Anderson I."/>
            <person name="Lapidus A."/>
            <person name="Goltsman E."/>
            <person name="Barry K."/>
            <person name="Koonin E.V."/>
            <person name="Hugenholtz P."/>
            <person name="Kyrpides N."/>
            <person name="Wanner G."/>
            <person name="Richardson P."/>
            <person name="Keller M."/>
            <person name="Stetter K.O."/>
        </authorList>
    </citation>
    <scope>NUCLEOTIDE SEQUENCE [LARGE SCALE GENOMIC DNA]</scope>
    <source>
        <strain evidence="3">OPF8</strain>
    </source>
</reference>
<gene>
    <name evidence="2" type="ordered locus">Kcr_1218</name>
</gene>
<dbReference type="Pfam" id="PF03551">
    <property type="entry name" value="PadR"/>
    <property type="match status" value="1"/>
</dbReference>
<dbReference type="SUPFAM" id="SSF46785">
    <property type="entry name" value="Winged helix' DNA-binding domain"/>
    <property type="match status" value="1"/>
</dbReference>
<evidence type="ECO:0000259" key="1">
    <source>
        <dbReference type="Pfam" id="PF03551"/>
    </source>
</evidence>
<dbReference type="Proteomes" id="UP000001686">
    <property type="component" value="Chromosome"/>
</dbReference>
<name>B1L685_KORCO</name>
<dbReference type="STRING" id="374847.Kcr_1218"/>
<proteinExistence type="predicted"/>
<dbReference type="HOGENOM" id="CLU_063440_9_0_2"/>
<dbReference type="Gene3D" id="1.10.10.10">
    <property type="entry name" value="Winged helix-like DNA-binding domain superfamily/Winged helix DNA-binding domain"/>
    <property type="match status" value="1"/>
</dbReference>
<dbReference type="EnsemblBacteria" id="ACB07964">
    <property type="protein sequence ID" value="ACB07964"/>
    <property type="gene ID" value="Kcr_1218"/>
</dbReference>
<dbReference type="InterPro" id="IPR036388">
    <property type="entry name" value="WH-like_DNA-bd_sf"/>
</dbReference>
<dbReference type="PANTHER" id="PTHR43252:SF7">
    <property type="entry name" value="TRANSCRIPTIONAL REGULATOR YQJI"/>
    <property type="match status" value="1"/>
</dbReference>
<feature type="domain" description="Transcription regulator PadR N-terminal" evidence="1">
    <location>
        <begin position="14"/>
        <end position="86"/>
    </location>
</feature>
<evidence type="ECO:0000313" key="2">
    <source>
        <dbReference type="EMBL" id="ACB07964.1"/>
    </source>
</evidence>
<dbReference type="InterPro" id="IPR005149">
    <property type="entry name" value="Tscrpt_reg_PadR_N"/>
</dbReference>
<keyword evidence="3" id="KW-1185">Reference proteome</keyword>
<dbReference type="PhylomeDB" id="B1L685"/>
<accession>B1L685</accession>
<organism evidence="2 3">
    <name type="scientific">Korarchaeum cryptofilum (strain OPF8)</name>
    <dbReference type="NCBI Taxonomy" id="374847"/>
    <lineage>
        <taxon>Archaea</taxon>
        <taxon>Thermoproteota</taxon>
        <taxon>Candidatus Korarchaeia</taxon>
        <taxon>Candidatus Korarchaeales</taxon>
        <taxon>Candidatus Korarchaeaceae</taxon>
        <taxon>Candidatus Korarchaeum</taxon>
    </lineage>
</organism>
<dbReference type="PANTHER" id="PTHR43252">
    <property type="entry name" value="TRANSCRIPTIONAL REGULATOR YQJI"/>
    <property type="match status" value="1"/>
</dbReference>
<dbReference type="eggNOG" id="arCOG00001">
    <property type="taxonomic scope" value="Archaea"/>
</dbReference>
<dbReference type="InParanoid" id="B1L685"/>
<protein>
    <submittedName>
        <fullName evidence="2">Transcriptional regulator, PadR-like family</fullName>
    </submittedName>
</protein>
<dbReference type="EMBL" id="CP000968">
    <property type="protein sequence ID" value="ACB07964.1"/>
    <property type="molecule type" value="Genomic_DNA"/>
</dbReference>
<dbReference type="KEGG" id="kcr:Kcr_1218"/>
<evidence type="ECO:0000313" key="3">
    <source>
        <dbReference type="Proteomes" id="UP000001686"/>
    </source>
</evidence>
<sequence>MEEKLTKENLWLYILSILKERPAYPYEIGKLIEERFGWKPARVTAYMVMRSLRAKGYVRISVRRGEDTGKMRNYYEITESGIKLLEKGLQFLEKTLESLKGEHK</sequence>
<dbReference type="AlphaFoldDB" id="B1L685"/>